<evidence type="ECO:0000313" key="1">
    <source>
        <dbReference type="EMBL" id="RNF62300.1"/>
    </source>
</evidence>
<accession>A0A3M8R718</accession>
<dbReference type="Pfam" id="PF08897">
    <property type="entry name" value="DUF1841"/>
    <property type="match status" value="1"/>
</dbReference>
<gene>
    <name evidence="1" type="ORF">EC580_07385</name>
</gene>
<dbReference type="OrthoDB" id="9789432at2"/>
<dbReference type="RefSeq" id="WP_123103665.1">
    <property type="nucleotide sequence ID" value="NZ_CP127527.1"/>
</dbReference>
<dbReference type="AlphaFoldDB" id="A0A3M8R718"/>
<organism evidence="1">
    <name type="scientific">Acidithiobacillus sulfuriphilus</name>
    <dbReference type="NCBI Taxonomy" id="1867749"/>
    <lineage>
        <taxon>Bacteria</taxon>
        <taxon>Pseudomonadati</taxon>
        <taxon>Pseudomonadota</taxon>
        <taxon>Acidithiobacillia</taxon>
        <taxon>Acidithiobacillales</taxon>
        <taxon>Acidithiobacillaceae</taxon>
        <taxon>Acidithiobacillus</taxon>
    </lineage>
</organism>
<comment type="caution">
    <text evidence="1">The sequence shown here is derived from an EMBL/GenBank/DDBJ whole genome shotgun (WGS) entry which is preliminary data.</text>
</comment>
<reference evidence="1" key="1">
    <citation type="submission" date="2018-10" db="EMBL/GenBank/DDBJ databases">
        <title>Acidithiobacillus sulfuriphilus sp. nov.: an extremely acidophilic sulfur-oxidizing chemolithotroph isolated from a neutral pH environment.</title>
        <authorList>
            <person name="Falagan C."/>
            <person name="Moya-Beltran A."/>
            <person name="Quatrini R."/>
            <person name="Johnson D.B."/>
        </authorList>
    </citation>
    <scope>NUCLEOTIDE SEQUENCE [LARGE SCALE GENOMIC DNA]</scope>
    <source>
        <strain evidence="1">CJ-2</strain>
    </source>
</reference>
<name>A0A3M8R718_9PROT</name>
<proteinExistence type="predicted"/>
<dbReference type="EMBL" id="RIZI01000162">
    <property type="protein sequence ID" value="RNF62300.1"/>
    <property type="molecule type" value="Genomic_DNA"/>
</dbReference>
<sequence length="147" mass="16430">MLYGNKRESYRQVFVDSWEAYRQGRPLAGVMALIVPVILRHPEYQALLANPDAVLDQDFPPEAGQSNPFMHMALHVSLEEFLALDQPVGIAALYAQGREKIEAHALQHVFVECLGEAIWQAQRYGKAPDFAAMLDCVGRRLALARPG</sequence>
<dbReference type="InterPro" id="IPR014993">
    <property type="entry name" value="DUF1841"/>
</dbReference>
<protein>
    <submittedName>
        <fullName evidence="1">DUF1841 family protein</fullName>
    </submittedName>
</protein>